<name>A0A3P3VY88_9FLAO</name>
<gene>
    <name evidence="1" type="ORF">EG240_14470</name>
</gene>
<organism evidence="1 2">
    <name type="scientific">Paenimyroides tangerinum</name>
    <dbReference type="NCBI Taxonomy" id="2488728"/>
    <lineage>
        <taxon>Bacteria</taxon>
        <taxon>Pseudomonadati</taxon>
        <taxon>Bacteroidota</taxon>
        <taxon>Flavobacteriia</taxon>
        <taxon>Flavobacteriales</taxon>
        <taxon>Flavobacteriaceae</taxon>
        <taxon>Paenimyroides</taxon>
    </lineage>
</organism>
<comment type="caution">
    <text evidence="1">The sequence shown here is derived from an EMBL/GenBank/DDBJ whole genome shotgun (WGS) entry which is preliminary data.</text>
</comment>
<dbReference type="AlphaFoldDB" id="A0A3P3VY88"/>
<dbReference type="RefSeq" id="WP_125020069.1">
    <property type="nucleotide sequence ID" value="NZ_RQVQ01000047.1"/>
</dbReference>
<reference evidence="1 2" key="1">
    <citation type="submission" date="2018-11" db="EMBL/GenBank/DDBJ databases">
        <title>Flavobacterium sp. nov., YIM 102701-2 draft genome.</title>
        <authorList>
            <person name="Li G."/>
            <person name="Jiang Y."/>
        </authorList>
    </citation>
    <scope>NUCLEOTIDE SEQUENCE [LARGE SCALE GENOMIC DNA]</scope>
    <source>
        <strain evidence="1 2">YIM 102701-2</strain>
    </source>
</reference>
<sequence>MEVQKMLLHQLTQEVIDCVGEKKFENVTNKIFAARELINVILDNSESQELIIELDKYSKLLDMMESKVK</sequence>
<accession>A0A3P3VY88</accession>
<keyword evidence="2" id="KW-1185">Reference proteome</keyword>
<evidence type="ECO:0000313" key="2">
    <source>
        <dbReference type="Proteomes" id="UP000275719"/>
    </source>
</evidence>
<proteinExistence type="predicted"/>
<dbReference type="Proteomes" id="UP000275719">
    <property type="component" value="Unassembled WGS sequence"/>
</dbReference>
<dbReference type="EMBL" id="RQVQ01000047">
    <property type="protein sequence ID" value="RRJ87765.1"/>
    <property type="molecule type" value="Genomic_DNA"/>
</dbReference>
<protein>
    <submittedName>
        <fullName evidence="1">Uncharacterized protein</fullName>
    </submittedName>
</protein>
<evidence type="ECO:0000313" key="1">
    <source>
        <dbReference type="EMBL" id="RRJ87765.1"/>
    </source>
</evidence>